<comment type="caution">
    <text evidence="3">The sequence shown here is derived from an EMBL/GenBank/DDBJ whole genome shotgun (WGS) entry which is preliminary data.</text>
</comment>
<feature type="signal peptide" evidence="2">
    <location>
        <begin position="1"/>
        <end position="21"/>
    </location>
</feature>
<proteinExistence type="predicted"/>
<dbReference type="RefSeq" id="WP_183724406.1">
    <property type="nucleotide sequence ID" value="NZ_JACHBW010000007.1"/>
</dbReference>
<keyword evidence="4" id="KW-1185">Reference proteome</keyword>
<name>A0A7W9TWZ4_9BURK</name>
<evidence type="ECO:0000313" key="4">
    <source>
        <dbReference type="Proteomes" id="UP000571554"/>
    </source>
</evidence>
<feature type="chain" id="PRO_5030892560" evidence="2">
    <location>
        <begin position="22"/>
        <end position="139"/>
    </location>
</feature>
<feature type="compositionally biased region" description="Basic and acidic residues" evidence="1">
    <location>
        <begin position="71"/>
        <end position="117"/>
    </location>
</feature>
<dbReference type="Pfam" id="PF06476">
    <property type="entry name" value="DUF1090"/>
    <property type="match status" value="1"/>
</dbReference>
<protein>
    <submittedName>
        <fullName evidence="3">Chromosome segregation ATPase</fullName>
    </submittedName>
</protein>
<gene>
    <name evidence="3" type="ORF">F4827_002697</name>
</gene>
<organism evidence="3 4">
    <name type="scientific">Paraburkholderia bannensis</name>
    <dbReference type="NCBI Taxonomy" id="765414"/>
    <lineage>
        <taxon>Bacteria</taxon>
        <taxon>Pseudomonadati</taxon>
        <taxon>Pseudomonadota</taxon>
        <taxon>Betaproteobacteria</taxon>
        <taxon>Burkholderiales</taxon>
        <taxon>Burkholderiaceae</taxon>
        <taxon>Paraburkholderia</taxon>
    </lineage>
</organism>
<dbReference type="Proteomes" id="UP000571554">
    <property type="component" value="Unassembled WGS sequence"/>
</dbReference>
<feature type="region of interest" description="Disordered" evidence="1">
    <location>
        <begin position="65"/>
        <end position="117"/>
    </location>
</feature>
<dbReference type="InterPro" id="IPR009468">
    <property type="entry name" value="DUF1090"/>
</dbReference>
<evidence type="ECO:0000256" key="2">
    <source>
        <dbReference type="SAM" id="SignalP"/>
    </source>
</evidence>
<dbReference type="EMBL" id="JACHBW010000007">
    <property type="protein sequence ID" value="MBB6102844.1"/>
    <property type="molecule type" value="Genomic_DNA"/>
</dbReference>
<accession>A0A7W9TWZ4</accession>
<dbReference type="AlphaFoldDB" id="A0A7W9TWZ4"/>
<evidence type="ECO:0000313" key="3">
    <source>
        <dbReference type="EMBL" id="MBB6102844.1"/>
    </source>
</evidence>
<sequence>MKKPVIAAAIALVAISTNAFARYQDCDARINAIKTKIQIAKQWGNVGQAASLESELSAAKAECAGPAQAARAERDVAQQQEDVRRAQADVDEASDRLRDAQSRGDTQRIAQAERRLADKQDRLREKIDDLHRAQAALKG</sequence>
<evidence type="ECO:0000256" key="1">
    <source>
        <dbReference type="SAM" id="MobiDB-lite"/>
    </source>
</evidence>
<reference evidence="3 4" key="1">
    <citation type="submission" date="2020-08" db="EMBL/GenBank/DDBJ databases">
        <title>Above-ground endophytic microbial communities from plants in different locations in the United States.</title>
        <authorList>
            <person name="Frank C."/>
        </authorList>
    </citation>
    <scope>NUCLEOTIDE SEQUENCE [LARGE SCALE GENOMIC DNA]</scope>
    <source>
        <strain evidence="3 4">WP4_2_2</strain>
    </source>
</reference>
<keyword evidence="2" id="KW-0732">Signal</keyword>